<dbReference type="GO" id="GO:0030003">
    <property type="term" value="P:intracellular monoatomic cation homeostasis"/>
    <property type="evidence" value="ECO:0007669"/>
    <property type="project" value="UniProtKB-ARBA"/>
</dbReference>
<keyword evidence="4 10" id="KW-0812">Transmembrane</keyword>
<gene>
    <name evidence="13" type="ORF">BCR36DRAFT_587778</name>
</gene>
<evidence type="ECO:0000256" key="3">
    <source>
        <dbReference type="ARBA" id="ARBA00022448"/>
    </source>
</evidence>
<dbReference type="InterPro" id="IPR027469">
    <property type="entry name" value="Cation_efflux_TMD_sf"/>
</dbReference>
<dbReference type="GO" id="GO:0005886">
    <property type="term" value="C:plasma membrane"/>
    <property type="evidence" value="ECO:0007669"/>
    <property type="project" value="TreeGrafter"/>
</dbReference>
<dbReference type="InterPro" id="IPR027470">
    <property type="entry name" value="Cation_efflux_CTD"/>
</dbReference>
<dbReference type="GO" id="GO:0098771">
    <property type="term" value="P:inorganic ion homeostasis"/>
    <property type="evidence" value="ECO:0007669"/>
    <property type="project" value="UniProtKB-ARBA"/>
</dbReference>
<dbReference type="PANTHER" id="PTHR11562">
    <property type="entry name" value="CATION EFFLUX PROTEIN/ ZINC TRANSPORTER"/>
    <property type="match status" value="1"/>
</dbReference>
<evidence type="ECO:0000256" key="9">
    <source>
        <dbReference type="SAM" id="MobiDB-lite"/>
    </source>
</evidence>
<feature type="compositionally biased region" description="Basic residues" evidence="9">
    <location>
        <begin position="176"/>
        <end position="192"/>
    </location>
</feature>
<feature type="transmembrane region" description="Helical" evidence="10">
    <location>
        <begin position="276"/>
        <end position="297"/>
    </location>
</feature>
<dbReference type="STRING" id="1754191.A0A1Y1UUP0"/>
<evidence type="ECO:0000259" key="12">
    <source>
        <dbReference type="Pfam" id="PF16916"/>
    </source>
</evidence>
<dbReference type="InterPro" id="IPR036837">
    <property type="entry name" value="Cation_efflux_CTD_sf"/>
</dbReference>
<dbReference type="SUPFAM" id="SSF161111">
    <property type="entry name" value="Cation efflux protein transmembrane domain-like"/>
    <property type="match status" value="1"/>
</dbReference>
<dbReference type="Pfam" id="PF16916">
    <property type="entry name" value="ZT_dimer"/>
    <property type="match status" value="1"/>
</dbReference>
<evidence type="ECO:0000313" key="14">
    <source>
        <dbReference type="Proteomes" id="UP000193719"/>
    </source>
</evidence>
<evidence type="ECO:0000256" key="2">
    <source>
        <dbReference type="ARBA" id="ARBA00008873"/>
    </source>
</evidence>
<evidence type="ECO:0000256" key="5">
    <source>
        <dbReference type="ARBA" id="ARBA00022906"/>
    </source>
</evidence>
<reference evidence="13 14" key="1">
    <citation type="submission" date="2016-08" db="EMBL/GenBank/DDBJ databases">
        <title>Genomes of anaerobic fungi encode conserved fungal cellulosomes for biomass hydrolysis.</title>
        <authorList>
            <consortium name="DOE Joint Genome Institute"/>
            <person name="Haitjema C.H."/>
            <person name="Gilmore S.P."/>
            <person name="Henske J.K."/>
            <person name="Solomon K.V."/>
            <person name="De Groot R."/>
            <person name="Kuo A."/>
            <person name="Mondo S.J."/>
            <person name="Salamov A.A."/>
            <person name="Labutti K."/>
            <person name="Zhao Z."/>
            <person name="Chiniquy J."/>
            <person name="Barry K."/>
            <person name="Brewer H.M."/>
            <person name="Purvine S.O."/>
            <person name="Wright A.T."/>
            <person name="Boxma B."/>
            <person name="Van Alen T."/>
            <person name="Hackstein J.H."/>
            <person name="Baker S.E."/>
            <person name="Grigoriev I.V."/>
            <person name="O'Malley M.A."/>
        </authorList>
    </citation>
    <scope>NUCLEOTIDE SEQUENCE [LARGE SCALE GENOMIC DNA]</scope>
    <source>
        <strain evidence="14">finn</strain>
    </source>
</reference>
<feature type="region of interest" description="Disordered" evidence="9">
    <location>
        <begin position="176"/>
        <end position="199"/>
    </location>
</feature>
<dbReference type="PANTHER" id="PTHR11562:SF17">
    <property type="entry name" value="RE54080P-RELATED"/>
    <property type="match status" value="1"/>
</dbReference>
<dbReference type="NCBIfam" id="TIGR01297">
    <property type="entry name" value="CDF"/>
    <property type="match status" value="1"/>
</dbReference>
<sequence>MRNYSIEGSEEERTALLVDNDIQNNSYSSIERERVICRGYESNNESKSKLVKVVCVSSLFFLLEFTGGLISGSLALLSDSFHLLSDVIGFLISLIAVIVSQKKATKKYSFGYHRAEIIGALLSLVFIWVLTIGLIIGAINRLKNPVEINAKVMLITSIAGVIINIILALTLEHGHSHSHSHGHSHGHSHSHSHGNIQSNNHEHEHHVNVNEHHVNEHEHHINEHNNEENGHNLIEHYEKENINVKAAIIHIVGDLISSIGVVIAAVIIYFDPSKVYIDPICTFIFSIIVIFTTINLLKQALSVIMESTPDHIDPDKVKKDLSEIKGIVDIHDLHIWNITVGKPAIAAHINVKKENPVFEEYERILNNAQFILCTKYNIHHTTLQIEYINEEDHPLLDYNSSSSSSTQNNKNVTIDIQPLDNNYREYSSIHCNTEL</sequence>
<keyword evidence="8 10" id="KW-0472">Membrane</keyword>
<accession>A0A1Y1UUP0</accession>
<evidence type="ECO:0000256" key="10">
    <source>
        <dbReference type="SAM" id="Phobius"/>
    </source>
</evidence>
<name>A0A1Y1UUP0_9FUNG</name>
<feature type="domain" description="Cation efflux protein transmembrane" evidence="11">
    <location>
        <begin position="54"/>
        <end position="305"/>
    </location>
</feature>
<evidence type="ECO:0000259" key="11">
    <source>
        <dbReference type="Pfam" id="PF01545"/>
    </source>
</evidence>
<evidence type="ECO:0000256" key="8">
    <source>
        <dbReference type="ARBA" id="ARBA00023136"/>
    </source>
</evidence>
<dbReference type="GO" id="GO:0005385">
    <property type="term" value="F:zinc ion transmembrane transporter activity"/>
    <property type="evidence" value="ECO:0007669"/>
    <property type="project" value="TreeGrafter"/>
</dbReference>
<evidence type="ECO:0000313" key="13">
    <source>
        <dbReference type="EMBL" id="ORX41755.1"/>
    </source>
</evidence>
<dbReference type="Gene3D" id="1.20.1510.10">
    <property type="entry name" value="Cation efflux protein transmembrane domain"/>
    <property type="match status" value="1"/>
</dbReference>
<evidence type="ECO:0000256" key="1">
    <source>
        <dbReference type="ARBA" id="ARBA00004141"/>
    </source>
</evidence>
<keyword evidence="14" id="KW-1185">Reference proteome</keyword>
<feature type="transmembrane region" description="Helical" evidence="10">
    <location>
        <begin position="152"/>
        <end position="171"/>
    </location>
</feature>
<feature type="transmembrane region" description="Helical" evidence="10">
    <location>
        <begin position="247"/>
        <end position="270"/>
    </location>
</feature>
<evidence type="ECO:0000256" key="7">
    <source>
        <dbReference type="ARBA" id="ARBA00023065"/>
    </source>
</evidence>
<protein>
    <recommendedName>
        <fullName evidence="15">Cation efflux protein</fullName>
    </recommendedName>
</protein>
<keyword evidence="5" id="KW-0864">Zinc transport</keyword>
<dbReference type="InterPro" id="IPR058533">
    <property type="entry name" value="Cation_efflux_TM"/>
</dbReference>
<feature type="transmembrane region" description="Helical" evidence="10">
    <location>
        <begin position="50"/>
        <end position="75"/>
    </location>
</feature>
<keyword evidence="5" id="KW-0862">Zinc</keyword>
<dbReference type="Pfam" id="PF01545">
    <property type="entry name" value="Cation_efflux"/>
    <property type="match status" value="1"/>
</dbReference>
<keyword evidence="3" id="KW-0813">Transport</keyword>
<keyword evidence="7" id="KW-0406">Ion transport</keyword>
<evidence type="ECO:0000256" key="4">
    <source>
        <dbReference type="ARBA" id="ARBA00022692"/>
    </source>
</evidence>
<evidence type="ECO:0000256" key="6">
    <source>
        <dbReference type="ARBA" id="ARBA00022989"/>
    </source>
</evidence>
<feature type="transmembrane region" description="Helical" evidence="10">
    <location>
        <begin position="81"/>
        <end position="99"/>
    </location>
</feature>
<dbReference type="Proteomes" id="UP000193719">
    <property type="component" value="Unassembled WGS sequence"/>
</dbReference>
<reference evidence="13 14" key="2">
    <citation type="submission" date="2016-08" db="EMBL/GenBank/DDBJ databases">
        <title>Pervasive Adenine N6-methylation of Active Genes in Fungi.</title>
        <authorList>
            <consortium name="DOE Joint Genome Institute"/>
            <person name="Mondo S.J."/>
            <person name="Dannebaum R.O."/>
            <person name="Kuo R.C."/>
            <person name="Labutti K."/>
            <person name="Haridas S."/>
            <person name="Kuo A."/>
            <person name="Salamov A."/>
            <person name="Ahrendt S.R."/>
            <person name="Lipzen A."/>
            <person name="Sullivan W."/>
            <person name="Andreopoulos W.B."/>
            <person name="Clum A."/>
            <person name="Lindquist E."/>
            <person name="Daum C."/>
            <person name="Ramamoorthy G.K."/>
            <person name="Gryganskyi A."/>
            <person name="Culley D."/>
            <person name="Magnuson J.K."/>
            <person name="James T.Y."/>
            <person name="O'Malley M.A."/>
            <person name="Stajich J.E."/>
            <person name="Spatafora J.W."/>
            <person name="Visel A."/>
            <person name="Grigoriev I.V."/>
        </authorList>
    </citation>
    <scope>NUCLEOTIDE SEQUENCE [LARGE SCALE GENOMIC DNA]</scope>
    <source>
        <strain evidence="14">finn</strain>
    </source>
</reference>
<evidence type="ECO:0008006" key="15">
    <source>
        <dbReference type="Google" id="ProtNLM"/>
    </source>
</evidence>
<organism evidence="13 14">
    <name type="scientific">Piromyces finnis</name>
    <dbReference type="NCBI Taxonomy" id="1754191"/>
    <lineage>
        <taxon>Eukaryota</taxon>
        <taxon>Fungi</taxon>
        <taxon>Fungi incertae sedis</taxon>
        <taxon>Chytridiomycota</taxon>
        <taxon>Chytridiomycota incertae sedis</taxon>
        <taxon>Neocallimastigomycetes</taxon>
        <taxon>Neocallimastigales</taxon>
        <taxon>Neocallimastigaceae</taxon>
        <taxon>Piromyces</taxon>
    </lineage>
</organism>
<feature type="transmembrane region" description="Helical" evidence="10">
    <location>
        <begin position="120"/>
        <end position="140"/>
    </location>
</feature>
<proteinExistence type="inferred from homology"/>
<dbReference type="OrthoDB" id="9944568at2759"/>
<dbReference type="EMBL" id="MCFH01000079">
    <property type="protein sequence ID" value="ORX41755.1"/>
    <property type="molecule type" value="Genomic_DNA"/>
</dbReference>
<comment type="caution">
    <text evidence="13">The sequence shown here is derived from an EMBL/GenBank/DDBJ whole genome shotgun (WGS) entry which is preliminary data.</text>
</comment>
<feature type="domain" description="Cation efflux protein cytoplasmic" evidence="12">
    <location>
        <begin position="309"/>
        <end position="386"/>
    </location>
</feature>
<dbReference type="SUPFAM" id="SSF160240">
    <property type="entry name" value="Cation efflux protein cytoplasmic domain-like"/>
    <property type="match status" value="1"/>
</dbReference>
<dbReference type="InterPro" id="IPR050681">
    <property type="entry name" value="CDF/SLC30A"/>
</dbReference>
<comment type="subcellular location">
    <subcellularLocation>
        <location evidence="1">Membrane</location>
        <topology evidence="1">Multi-pass membrane protein</topology>
    </subcellularLocation>
</comment>
<keyword evidence="6 10" id="KW-1133">Transmembrane helix</keyword>
<comment type="similarity">
    <text evidence="2">Belongs to the cation diffusion facilitator (CDF) transporter (TC 2.A.4) family. SLC30A subfamily.</text>
</comment>
<dbReference type="AlphaFoldDB" id="A0A1Y1UUP0"/>
<dbReference type="InterPro" id="IPR002524">
    <property type="entry name" value="Cation_efflux"/>
</dbReference>